<sequence>MASNGKEELVSEIQDEGRKTKSCSSIDEISIEDQPTKPKHQYSFFNFFKSLSAPTATRFKKFGPSPSVRFKQIALERDDLSRSVCSENHNMSQHQHNLPRLHFKEIDWAHMWCMAKDWIRNPFNMALFIWILCVAISGAILFMVMTGMLNHALPKKSQRDTWFEVNNQILNALFTLMCLYQHPQRIYHLVLLLRWSPEDILRLRKVYCKNGTYKPHEWAHMMVIIALLNINCFAQYGLCGLNLGYPRSKRPAIGVAICISVAIAAPAFAGLYNVLSPLGKDYDLDVDEEAQQSMSTVTSTGTAGTSTKPAPVKLKSLERRYSFVSEERRFPDTQPEWIGGILDFWDDISLAYLSIFCLFCVFGWNMQRLGFGNMYVHIMTFILFCSAPFFIFNLAAVNINNENLRTGLGLTGIILCFLGLLYGGFWRIQMRIRYNLPKSKFLCFSPSVTDCVDWLCCCWCALAQEVRTADFYEITEDRSFAGQRSRTVDGSPSLISPLPREDGTPLFTSGSSSPFVSRSSPSVFQIGSPGKAMKAPMPSIIEKDGGLAQ</sequence>
<name>A0AAD6EVW3_9POAL</name>
<gene>
    <name evidence="3" type="ORF">LUZ61_006857</name>
</gene>
<evidence type="ECO:0000256" key="2">
    <source>
        <dbReference type="SAM" id="Phobius"/>
    </source>
</evidence>
<feature type="transmembrane region" description="Helical" evidence="2">
    <location>
        <begin position="348"/>
        <end position="366"/>
    </location>
</feature>
<dbReference type="Pfam" id="PF11204">
    <property type="entry name" value="DUF2985"/>
    <property type="match status" value="1"/>
</dbReference>
<keyword evidence="4" id="KW-1185">Reference proteome</keyword>
<feature type="compositionally biased region" description="Basic and acidic residues" evidence="1">
    <location>
        <begin position="1"/>
        <end position="19"/>
    </location>
</feature>
<protein>
    <recommendedName>
        <fullName evidence="5">PLAC8 family protein</fullName>
    </recommendedName>
</protein>
<organism evidence="3 4">
    <name type="scientific">Rhynchospora tenuis</name>
    <dbReference type="NCBI Taxonomy" id="198213"/>
    <lineage>
        <taxon>Eukaryota</taxon>
        <taxon>Viridiplantae</taxon>
        <taxon>Streptophyta</taxon>
        <taxon>Embryophyta</taxon>
        <taxon>Tracheophyta</taxon>
        <taxon>Spermatophyta</taxon>
        <taxon>Magnoliopsida</taxon>
        <taxon>Liliopsida</taxon>
        <taxon>Poales</taxon>
        <taxon>Cyperaceae</taxon>
        <taxon>Cyperoideae</taxon>
        <taxon>Rhynchosporeae</taxon>
        <taxon>Rhynchospora</taxon>
    </lineage>
</organism>
<evidence type="ECO:0000256" key="1">
    <source>
        <dbReference type="SAM" id="MobiDB-lite"/>
    </source>
</evidence>
<dbReference type="Pfam" id="PF04749">
    <property type="entry name" value="PLAC8"/>
    <property type="match status" value="1"/>
</dbReference>
<feature type="transmembrane region" description="Helical" evidence="2">
    <location>
        <begin position="126"/>
        <end position="149"/>
    </location>
</feature>
<feature type="transmembrane region" description="Helical" evidence="2">
    <location>
        <begin position="253"/>
        <end position="275"/>
    </location>
</feature>
<dbReference type="InterPro" id="IPR006461">
    <property type="entry name" value="PLAC_motif_containing"/>
</dbReference>
<keyword evidence="2" id="KW-1133">Transmembrane helix</keyword>
<reference evidence="3 4" key="1">
    <citation type="journal article" date="2022" name="Cell">
        <title>Repeat-based holocentromeres influence genome architecture and karyotype evolution.</title>
        <authorList>
            <person name="Hofstatter P.G."/>
            <person name="Thangavel G."/>
            <person name="Lux T."/>
            <person name="Neumann P."/>
            <person name="Vondrak T."/>
            <person name="Novak P."/>
            <person name="Zhang M."/>
            <person name="Costa L."/>
            <person name="Castellani M."/>
            <person name="Scott A."/>
            <person name="Toegelov H."/>
            <person name="Fuchs J."/>
            <person name="Mata-Sucre Y."/>
            <person name="Dias Y."/>
            <person name="Vanzela A.L.L."/>
            <person name="Huettel B."/>
            <person name="Almeida C.C.S."/>
            <person name="Simkova H."/>
            <person name="Souza G."/>
            <person name="Pedrosa-Harand A."/>
            <person name="Macas J."/>
            <person name="Mayer K.F.X."/>
            <person name="Houben A."/>
            <person name="Marques A."/>
        </authorList>
    </citation>
    <scope>NUCLEOTIDE SEQUENCE [LARGE SCALE GENOMIC DNA]</scope>
    <source>
        <strain evidence="3">RhyTen1mFocal</strain>
    </source>
</reference>
<feature type="transmembrane region" description="Helical" evidence="2">
    <location>
        <begin position="378"/>
        <end position="396"/>
    </location>
</feature>
<comment type="caution">
    <text evidence="3">The sequence shown here is derived from an EMBL/GenBank/DDBJ whole genome shotgun (WGS) entry which is preliminary data.</text>
</comment>
<feature type="transmembrane region" description="Helical" evidence="2">
    <location>
        <begin position="408"/>
        <end position="428"/>
    </location>
</feature>
<accession>A0AAD6EVW3</accession>
<dbReference type="GO" id="GO:0009975">
    <property type="term" value="F:cyclase activity"/>
    <property type="evidence" value="ECO:0007669"/>
    <property type="project" value="TreeGrafter"/>
</dbReference>
<dbReference type="NCBIfam" id="TIGR01571">
    <property type="entry name" value="A_thal_Cys_rich"/>
    <property type="match status" value="1"/>
</dbReference>
<evidence type="ECO:0000313" key="4">
    <source>
        <dbReference type="Proteomes" id="UP001210211"/>
    </source>
</evidence>
<feature type="region of interest" description="Disordered" evidence="1">
    <location>
        <begin position="527"/>
        <end position="549"/>
    </location>
</feature>
<feature type="transmembrane region" description="Helical" evidence="2">
    <location>
        <begin position="218"/>
        <end position="241"/>
    </location>
</feature>
<proteinExistence type="predicted"/>
<dbReference type="Proteomes" id="UP001210211">
    <property type="component" value="Unassembled WGS sequence"/>
</dbReference>
<dbReference type="GO" id="GO:0051762">
    <property type="term" value="P:sesquiterpene biosynthetic process"/>
    <property type="evidence" value="ECO:0007669"/>
    <property type="project" value="TreeGrafter"/>
</dbReference>
<dbReference type="InterPro" id="IPR021369">
    <property type="entry name" value="DUF2985"/>
</dbReference>
<evidence type="ECO:0000313" key="3">
    <source>
        <dbReference type="EMBL" id="KAJ3703152.1"/>
    </source>
</evidence>
<dbReference type="PANTHER" id="PTHR31045:SF30">
    <property type="entry name" value="PLAC8 FAMILY PROTEIN"/>
    <property type="match status" value="1"/>
</dbReference>
<dbReference type="AlphaFoldDB" id="A0AAD6EVW3"/>
<dbReference type="EMBL" id="JAMRDG010000001">
    <property type="protein sequence ID" value="KAJ3703152.1"/>
    <property type="molecule type" value="Genomic_DNA"/>
</dbReference>
<dbReference type="PANTHER" id="PTHR31045">
    <property type="entry name" value="PLAC8 FAMILY PROTEIN-RELATED"/>
    <property type="match status" value="1"/>
</dbReference>
<keyword evidence="2" id="KW-0472">Membrane</keyword>
<keyword evidence="2" id="KW-0812">Transmembrane</keyword>
<feature type="region of interest" description="Disordered" evidence="1">
    <location>
        <begin position="1"/>
        <end position="28"/>
    </location>
</feature>
<evidence type="ECO:0008006" key="5">
    <source>
        <dbReference type="Google" id="ProtNLM"/>
    </source>
</evidence>